<evidence type="ECO:0000313" key="3">
    <source>
        <dbReference type="Proteomes" id="UP000198844"/>
    </source>
</evidence>
<dbReference type="EMBL" id="FPBH01000004">
    <property type="protein sequence ID" value="SFT82485.1"/>
    <property type="molecule type" value="Genomic_DNA"/>
</dbReference>
<keyword evidence="1" id="KW-0732">Signal</keyword>
<dbReference type="Proteomes" id="UP000198844">
    <property type="component" value="Unassembled WGS sequence"/>
</dbReference>
<feature type="chain" id="PRO_5011791430" description="DUF4148 domain-containing protein" evidence="1">
    <location>
        <begin position="32"/>
        <end position="96"/>
    </location>
</feature>
<protein>
    <recommendedName>
        <fullName evidence="4">DUF4148 domain-containing protein</fullName>
    </recommendedName>
</protein>
<dbReference type="InterPro" id="IPR025421">
    <property type="entry name" value="DUF4148"/>
</dbReference>
<proteinExistence type="predicted"/>
<dbReference type="AlphaFoldDB" id="A0A1I7B5S6"/>
<sequence length="96" mass="10621">MKNFFTPFQRRGAAMLALVSALVATPTLSFAQTGSHSSPTRAQVRQELVDLESVGYDPSRGDDADYPEDILNAKQRLARNHKDTKQKCVLARAETN</sequence>
<evidence type="ECO:0000256" key="1">
    <source>
        <dbReference type="SAM" id="SignalP"/>
    </source>
</evidence>
<feature type="signal peptide" evidence="1">
    <location>
        <begin position="1"/>
        <end position="31"/>
    </location>
</feature>
<accession>A0A1I7B5S6</accession>
<evidence type="ECO:0000313" key="2">
    <source>
        <dbReference type="EMBL" id="SFT82485.1"/>
    </source>
</evidence>
<organism evidence="2 3">
    <name type="scientific">Paraburkholderia aspalathi</name>
    <dbReference type="NCBI Taxonomy" id="1324617"/>
    <lineage>
        <taxon>Bacteria</taxon>
        <taxon>Pseudomonadati</taxon>
        <taxon>Pseudomonadota</taxon>
        <taxon>Betaproteobacteria</taxon>
        <taxon>Burkholderiales</taxon>
        <taxon>Burkholderiaceae</taxon>
        <taxon>Paraburkholderia</taxon>
    </lineage>
</organism>
<reference evidence="2 3" key="1">
    <citation type="submission" date="2016-10" db="EMBL/GenBank/DDBJ databases">
        <authorList>
            <person name="de Groot N.N."/>
        </authorList>
    </citation>
    <scope>NUCLEOTIDE SEQUENCE [LARGE SCALE GENOMIC DNA]</scope>
    <source>
        <strain evidence="2 3">LMG 27731</strain>
    </source>
</reference>
<name>A0A1I7B5S6_9BURK</name>
<dbReference type="Pfam" id="PF13663">
    <property type="entry name" value="DUF4148"/>
    <property type="match status" value="1"/>
</dbReference>
<evidence type="ECO:0008006" key="4">
    <source>
        <dbReference type="Google" id="ProtNLM"/>
    </source>
</evidence>
<gene>
    <name evidence="2" type="ORF">SAMN05192563_1004196</name>
</gene>